<protein>
    <submittedName>
        <fullName evidence="1">Uncharacterized protein</fullName>
    </submittedName>
</protein>
<keyword evidence="2" id="KW-1185">Reference proteome</keyword>
<reference evidence="1" key="1">
    <citation type="submission" date="2019-04" db="EMBL/GenBank/DDBJ databases">
        <title>Microbes associate with the intestines of laboratory mice.</title>
        <authorList>
            <person name="Navarre W."/>
            <person name="Wong E."/>
            <person name="Huang K."/>
            <person name="Tropini C."/>
            <person name="Ng K."/>
            <person name="Yu B."/>
        </authorList>
    </citation>
    <scope>NUCLEOTIDE SEQUENCE</scope>
    <source>
        <strain evidence="1">NM72_1-8</strain>
    </source>
</reference>
<name>A0AC61R169_9FIRM</name>
<evidence type="ECO:0000313" key="1">
    <source>
        <dbReference type="EMBL" id="TGX99909.1"/>
    </source>
</evidence>
<sequence>MMRLFGMECKKIAKSILYWVLVLALLAVSFYQYDPSVESELRRTNDPASVFYTATDGNYAEERDAVPNAAMEHAMMIGATKLLMYNYRDNCYQYYPFGYVKEKTMSAKEQAVILQYLMELTGLSEQELAGAKDGAGDTNDTNIGDVPISGGGAFVLDPGKGGINEDGQFIIRPDEWQYVPSDGTSPETPSQSSGSFEIQVSFERFKEIMEEVNRMIGRNSYFSWTMLKLYYFGNDMEEAPITERQHREFYEGDRVTGAFARYYCDSISLRVLFLPAFVIVDLMLRDKRRKMRGLTYPRTISSAKLICTRYAAAVCMTMLPILILPVKSLVVLMRYCGSIGVQADALAFIKYTLAWILPTVLLIMAISLVVTALLENYTAILLAGLIWLVGNPTVDKLNGGNYGLFDLIIRHNTLKGYGRMMENIQMLALNRITISVIALALVGLAVFVYSKKRKGGLTFGRQKSAHHHKFKLTAEH</sequence>
<organism evidence="1 2">
    <name type="scientific">Hominisplanchenecus murintestinalis</name>
    <dbReference type="NCBI Taxonomy" id="2941517"/>
    <lineage>
        <taxon>Bacteria</taxon>
        <taxon>Bacillati</taxon>
        <taxon>Bacillota</taxon>
        <taxon>Clostridia</taxon>
        <taxon>Lachnospirales</taxon>
        <taxon>Lachnospiraceae</taxon>
        <taxon>Hominisplanchenecus</taxon>
    </lineage>
</organism>
<gene>
    <name evidence="1" type="ORF">E5357_04085</name>
</gene>
<dbReference type="Proteomes" id="UP000307720">
    <property type="component" value="Unassembled WGS sequence"/>
</dbReference>
<proteinExistence type="predicted"/>
<comment type="caution">
    <text evidence="1">The sequence shown here is derived from an EMBL/GenBank/DDBJ whole genome shotgun (WGS) entry which is preliminary data.</text>
</comment>
<accession>A0AC61R169</accession>
<dbReference type="EMBL" id="SRZB01000004">
    <property type="protein sequence ID" value="TGX99909.1"/>
    <property type="molecule type" value="Genomic_DNA"/>
</dbReference>
<evidence type="ECO:0000313" key="2">
    <source>
        <dbReference type="Proteomes" id="UP000307720"/>
    </source>
</evidence>